<organism evidence="1 2">
    <name type="scientific">Streptomyces lunaelactis</name>
    <dbReference type="NCBI Taxonomy" id="1535768"/>
    <lineage>
        <taxon>Bacteria</taxon>
        <taxon>Bacillati</taxon>
        <taxon>Actinomycetota</taxon>
        <taxon>Actinomycetes</taxon>
        <taxon>Kitasatosporales</taxon>
        <taxon>Streptomycetaceae</taxon>
        <taxon>Streptomyces</taxon>
    </lineage>
</organism>
<evidence type="ECO:0000313" key="1">
    <source>
        <dbReference type="EMBL" id="AVZ78006.1"/>
    </source>
</evidence>
<accession>A0A2R4TFX2</accession>
<dbReference type="GeneID" id="55661208"/>
<sequence>MTTMGARTGVTAKRRRCEYRRCRRLLPRDAPPRRRYCGPNCVAAAYRLRRRSERVDHLMTTVISAKAAEFFETTEGYHDRLLAWQRCAGPSCGVVLWAGARRRSNARFCSARCRQAAYRVRKRARADHDAVP</sequence>
<name>A0A2R4TFX2_9ACTN</name>
<evidence type="ECO:0000313" key="2">
    <source>
        <dbReference type="Proteomes" id="UP000244201"/>
    </source>
</evidence>
<reference evidence="1 2" key="1">
    <citation type="submission" date="2018-01" db="EMBL/GenBank/DDBJ databases">
        <title>Complete genome sequence of Streptomyces lunaelactis MM109T, a Ferroverdin A producer isolated from cave moonmilk deposits.</title>
        <authorList>
            <person name="Naome A."/>
            <person name="Martinet L."/>
            <person name="Maciejewska M."/>
            <person name="Anderssen S."/>
            <person name="Adam D."/>
            <person name="Tenconi E."/>
            <person name="Deflandre B."/>
            <person name="Arguelles-Arias A."/>
            <person name="Calusinska M."/>
            <person name="Copieters W."/>
            <person name="Karim L."/>
            <person name="Hanikenne M."/>
            <person name="Baurain D."/>
            <person name="van Wezel G."/>
            <person name="Smargiasso N."/>
            <person name="de Pauw E."/>
            <person name="Delfosse P."/>
            <person name="Rigali S."/>
        </authorList>
    </citation>
    <scope>NUCLEOTIDE SEQUENCE [LARGE SCALE GENOMIC DNA]</scope>
    <source>
        <strain evidence="1 2">MM109</strain>
        <plasmid evidence="2">Plasmid pslun2</plasmid>
    </source>
</reference>
<dbReference type="Proteomes" id="UP000244201">
    <property type="component" value="Plasmid pSLUN2"/>
</dbReference>
<gene>
    <name evidence="1" type="ORF">SLUN_38930</name>
</gene>
<protein>
    <submittedName>
        <fullName evidence="1">Uncharacterized protein</fullName>
    </submittedName>
</protein>
<geneLocation type="plasmid" evidence="2">
    <name>pslun2</name>
</geneLocation>
<dbReference type="EMBL" id="CP026306">
    <property type="protein sequence ID" value="AVZ78006.1"/>
    <property type="molecule type" value="Genomic_DNA"/>
</dbReference>
<keyword evidence="2" id="KW-1185">Reference proteome</keyword>
<proteinExistence type="predicted"/>
<dbReference type="KEGG" id="slk:SLUN_38930"/>
<keyword evidence="1" id="KW-0614">Plasmid</keyword>
<dbReference type="RefSeq" id="WP_108155295.1">
    <property type="nucleotide sequence ID" value="NZ_CP026306.1"/>
</dbReference>
<dbReference type="AlphaFoldDB" id="A0A2R4TFX2"/>